<sequence length="246" mass="27467">MASILVFSGSTNFLINLSILLSILTYLPPSFSSSRFLSPLITRTLSSSTCTLISPDFSPGMSMMNTYEFGYSFTSAGVAAMALASQTRRPYFLRHYHHMLIKIVMEIICNRELNQIINAIGPLEASITYTKVGKPSQVGTKFGGALKLSIGRDEKSTLFTIRLIKGSDLIELQKNHDQHLEVGSTGYHDGVDDKKQVFEMAMLRCAMPIKKERHSLQRDGELLMSQPTKVSYYPVRKTRVSQNDKG</sequence>
<keyword evidence="1" id="KW-0812">Transmembrane</keyword>
<gene>
    <name evidence="2" type="ORF">RJ640_023833</name>
</gene>
<protein>
    <submittedName>
        <fullName evidence="2">Uncharacterized protein</fullName>
    </submittedName>
</protein>
<keyword evidence="3" id="KW-1185">Reference proteome</keyword>
<reference evidence="2" key="1">
    <citation type="submission" date="2022-12" db="EMBL/GenBank/DDBJ databases">
        <title>Draft genome assemblies for two species of Escallonia (Escalloniales).</title>
        <authorList>
            <person name="Chanderbali A."/>
            <person name="Dervinis C."/>
            <person name="Anghel I."/>
            <person name="Soltis D."/>
            <person name="Soltis P."/>
            <person name="Zapata F."/>
        </authorList>
    </citation>
    <scope>NUCLEOTIDE SEQUENCE</scope>
    <source>
        <strain evidence="2">UCBG92.1500</strain>
        <tissue evidence="2">Leaf</tissue>
    </source>
</reference>
<feature type="transmembrane region" description="Helical" evidence="1">
    <location>
        <begin position="6"/>
        <end position="27"/>
    </location>
</feature>
<dbReference type="EMBL" id="JAVXUO010000112">
    <property type="protein sequence ID" value="KAK2995319.1"/>
    <property type="molecule type" value="Genomic_DNA"/>
</dbReference>
<evidence type="ECO:0000313" key="3">
    <source>
        <dbReference type="Proteomes" id="UP001187471"/>
    </source>
</evidence>
<dbReference type="AlphaFoldDB" id="A0AA88S0A4"/>
<dbReference type="Proteomes" id="UP001187471">
    <property type="component" value="Unassembled WGS sequence"/>
</dbReference>
<evidence type="ECO:0000313" key="2">
    <source>
        <dbReference type="EMBL" id="KAK2995319.1"/>
    </source>
</evidence>
<accession>A0AA88S0A4</accession>
<proteinExistence type="predicted"/>
<evidence type="ECO:0000256" key="1">
    <source>
        <dbReference type="SAM" id="Phobius"/>
    </source>
</evidence>
<name>A0AA88S0A4_9ASTE</name>
<organism evidence="2 3">
    <name type="scientific">Escallonia rubra</name>
    <dbReference type="NCBI Taxonomy" id="112253"/>
    <lineage>
        <taxon>Eukaryota</taxon>
        <taxon>Viridiplantae</taxon>
        <taxon>Streptophyta</taxon>
        <taxon>Embryophyta</taxon>
        <taxon>Tracheophyta</taxon>
        <taxon>Spermatophyta</taxon>
        <taxon>Magnoliopsida</taxon>
        <taxon>eudicotyledons</taxon>
        <taxon>Gunneridae</taxon>
        <taxon>Pentapetalae</taxon>
        <taxon>asterids</taxon>
        <taxon>campanulids</taxon>
        <taxon>Escalloniales</taxon>
        <taxon>Escalloniaceae</taxon>
        <taxon>Escallonia</taxon>
    </lineage>
</organism>
<keyword evidence="1" id="KW-0472">Membrane</keyword>
<comment type="caution">
    <text evidence="2">The sequence shown here is derived from an EMBL/GenBank/DDBJ whole genome shotgun (WGS) entry which is preliminary data.</text>
</comment>
<keyword evidence="1" id="KW-1133">Transmembrane helix</keyword>